<keyword evidence="1" id="KW-0732">Signal</keyword>
<keyword evidence="3" id="KW-1185">Reference proteome</keyword>
<evidence type="ECO:0000313" key="2">
    <source>
        <dbReference type="EMBL" id="KAK2032878.1"/>
    </source>
</evidence>
<name>A0AAD9M8N2_9PEZI</name>
<evidence type="ECO:0000313" key="3">
    <source>
        <dbReference type="Proteomes" id="UP001232148"/>
    </source>
</evidence>
<gene>
    <name evidence="2" type="ORF">LX32DRAFT_649609</name>
</gene>
<feature type="chain" id="PRO_5042022861" evidence="1">
    <location>
        <begin position="19"/>
        <end position="107"/>
    </location>
</feature>
<feature type="signal peptide" evidence="1">
    <location>
        <begin position="1"/>
        <end position="18"/>
    </location>
</feature>
<sequence>MKSITLLITAATILGVQAQSVPSAASTTPPAPNPWDPCFSDNNSTLCFCNNRSFVKGYNQCLFIRIWPITINDTDGITKCHADGSWNNYKFSQCEFGRQCAGPATCS</sequence>
<dbReference type="Proteomes" id="UP001232148">
    <property type="component" value="Unassembled WGS sequence"/>
</dbReference>
<protein>
    <submittedName>
        <fullName evidence="2">Uncharacterized protein</fullName>
    </submittedName>
</protein>
<accession>A0AAD9M8N2</accession>
<reference evidence="2" key="1">
    <citation type="submission" date="2021-06" db="EMBL/GenBank/DDBJ databases">
        <title>Comparative genomics, transcriptomics and evolutionary studies reveal genomic signatures of adaptation to plant cell wall in hemibiotrophic fungi.</title>
        <authorList>
            <consortium name="DOE Joint Genome Institute"/>
            <person name="Baroncelli R."/>
            <person name="Diaz J.F."/>
            <person name="Benocci T."/>
            <person name="Peng M."/>
            <person name="Battaglia E."/>
            <person name="Haridas S."/>
            <person name="Andreopoulos W."/>
            <person name="Labutti K."/>
            <person name="Pangilinan J."/>
            <person name="Floch G.L."/>
            <person name="Makela M.R."/>
            <person name="Henrissat B."/>
            <person name="Grigoriev I.V."/>
            <person name="Crouch J.A."/>
            <person name="De Vries R.P."/>
            <person name="Sukno S.A."/>
            <person name="Thon M.R."/>
        </authorList>
    </citation>
    <scope>NUCLEOTIDE SEQUENCE</scope>
    <source>
        <strain evidence="2">MAFF235873</strain>
    </source>
</reference>
<organism evidence="2 3">
    <name type="scientific">Colletotrichum zoysiae</name>
    <dbReference type="NCBI Taxonomy" id="1216348"/>
    <lineage>
        <taxon>Eukaryota</taxon>
        <taxon>Fungi</taxon>
        <taxon>Dikarya</taxon>
        <taxon>Ascomycota</taxon>
        <taxon>Pezizomycotina</taxon>
        <taxon>Sordariomycetes</taxon>
        <taxon>Hypocreomycetidae</taxon>
        <taxon>Glomerellales</taxon>
        <taxon>Glomerellaceae</taxon>
        <taxon>Colletotrichum</taxon>
        <taxon>Colletotrichum graminicola species complex</taxon>
    </lineage>
</organism>
<proteinExistence type="predicted"/>
<evidence type="ECO:0000256" key="1">
    <source>
        <dbReference type="SAM" id="SignalP"/>
    </source>
</evidence>
<dbReference type="AlphaFoldDB" id="A0AAD9M8N2"/>
<dbReference type="EMBL" id="MU842826">
    <property type="protein sequence ID" value="KAK2032878.1"/>
    <property type="molecule type" value="Genomic_DNA"/>
</dbReference>
<comment type="caution">
    <text evidence="2">The sequence shown here is derived from an EMBL/GenBank/DDBJ whole genome shotgun (WGS) entry which is preliminary data.</text>
</comment>